<evidence type="ECO:0000313" key="4">
    <source>
        <dbReference type="Proteomes" id="UP001652700"/>
    </source>
</evidence>
<keyword evidence="4" id="KW-1185">Reference proteome</keyword>
<dbReference type="InterPro" id="IPR029526">
    <property type="entry name" value="PGBD"/>
</dbReference>
<dbReference type="GeneID" id="126892140"/>
<feature type="domain" description="PiggyBac transposable element-derived protein" evidence="2">
    <location>
        <begin position="2"/>
        <end position="72"/>
    </location>
</feature>
<dbReference type="Proteomes" id="UP001652700">
    <property type="component" value="Unplaced"/>
</dbReference>
<accession>A0ABM5L544</accession>
<proteinExistence type="predicted"/>
<dbReference type="PANTHER" id="PTHR47272:SF2">
    <property type="entry name" value="PIGGYBAC TRANSPOSABLE ELEMENT-DERIVED PROTEIN 3-LIKE"/>
    <property type="match status" value="1"/>
</dbReference>
<sequence length="128" mass="15441">MISSKHGSEMVEVENRRGQKKLKPVMIRDYNCFMSGIDRIDQMTSYYGTPRKTLRWYMKVFFHLLDICMWNGNWLLNKNRNTSKKTRMSYLQFREEVIQHLLGQTERPSRKKVVAAHNLKKENKRKRS</sequence>
<dbReference type="EnsemblMetazoa" id="XM_050661601.1">
    <property type="protein sequence ID" value="XP_050517558.1"/>
    <property type="gene ID" value="LOC126892140"/>
</dbReference>
<dbReference type="RefSeq" id="XP_050517558.1">
    <property type="nucleotide sequence ID" value="XM_050661601.1"/>
</dbReference>
<evidence type="ECO:0000256" key="1">
    <source>
        <dbReference type="SAM" id="MobiDB-lite"/>
    </source>
</evidence>
<protein>
    <recommendedName>
        <fullName evidence="2">PiggyBac transposable element-derived protein domain-containing protein</fullName>
    </recommendedName>
</protein>
<evidence type="ECO:0000313" key="3">
    <source>
        <dbReference type="EnsemblMetazoa" id="XP_050517558.1"/>
    </source>
</evidence>
<name>A0ABM5L544_DIAVI</name>
<evidence type="ECO:0000259" key="2">
    <source>
        <dbReference type="Pfam" id="PF13843"/>
    </source>
</evidence>
<organism evidence="3 4">
    <name type="scientific">Diabrotica virgifera virgifera</name>
    <name type="common">western corn rootworm</name>
    <dbReference type="NCBI Taxonomy" id="50390"/>
    <lineage>
        <taxon>Eukaryota</taxon>
        <taxon>Metazoa</taxon>
        <taxon>Ecdysozoa</taxon>
        <taxon>Arthropoda</taxon>
        <taxon>Hexapoda</taxon>
        <taxon>Insecta</taxon>
        <taxon>Pterygota</taxon>
        <taxon>Neoptera</taxon>
        <taxon>Endopterygota</taxon>
        <taxon>Coleoptera</taxon>
        <taxon>Polyphaga</taxon>
        <taxon>Cucujiformia</taxon>
        <taxon>Chrysomeloidea</taxon>
        <taxon>Chrysomelidae</taxon>
        <taxon>Galerucinae</taxon>
        <taxon>Diabroticina</taxon>
        <taxon>Diabroticites</taxon>
        <taxon>Diabrotica</taxon>
    </lineage>
</organism>
<dbReference type="Pfam" id="PF13843">
    <property type="entry name" value="DDE_Tnp_1_7"/>
    <property type="match status" value="1"/>
</dbReference>
<dbReference type="PANTHER" id="PTHR47272">
    <property type="entry name" value="DDE_TNP_1_7 DOMAIN-CONTAINING PROTEIN"/>
    <property type="match status" value="1"/>
</dbReference>
<feature type="region of interest" description="Disordered" evidence="1">
    <location>
        <begin position="108"/>
        <end position="128"/>
    </location>
</feature>
<reference evidence="3" key="1">
    <citation type="submission" date="2025-05" db="UniProtKB">
        <authorList>
            <consortium name="EnsemblMetazoa"/>
        </authorList>
    </citation>
    <scope>IDENTIFICATION</scope>
</reference>